<evidence type="ECO:0000256" key="10">
    <source>
        <dbReference type="ARBA" id="ARBA00022723"/>
    </source>
</evidence>
<reference evidence="20" key="1">
    <citation type="submission" date="2021-01" db="EMBL/GenBank/DDBJ databases">
        <authorList>
            <person name="Corre E."/>
            <person name="Pelletier E."/>
            <person name="Niang G."/>
            <person name="Scheremetjew M."/>
            <person name="Finn R."/>
            <person name="Kale V."/>
            <person name="Holt S."/>
            <person name="Cochrane G."/>
            <person name="Meng A."/>
            <person name="Brown T."/>
            <person name="Cohen L."/>
        </authorList>
    </citation>
    <scope>NUCLEOTIDE SEQUENCE</scope>
    <source>
        <strain evidence="20">CCCM811</strain>
    </source>
</reference>
<dbReference type="GO" id="GO:0005783">
    <property type="term" value="C:endoplasmic reticulum"/>
    <property type="evidence" value="ECO:0007669"/>
    <property type="project" value="TreeGrafter"/>
</dbReference>
<keyword evidence="9" id="KW-0819">tRNA processing</keyword>
<dbReference type="InterPro" id="IPR006638">
    <property type="entry name" value="Elp3/MiaA/NifB-like_rSAM"/>
</dbReference>
<evidence type="ECO:0000256" key="3">
    <source>
        <dbReference type="ARBA" id="ARBA00008616"/>
    </source>
</evidence>
<comment type="catalytic activity">
    <reaction evidence="14">
        <text>N(6)-L-threonylcarbamoyladenosine(37) in tRNA + (sulfur carrier)-SH + AH2 + 2 S-adenosyl-L-methionine = 2-methylsulfanyl-N(6)-L-threonylcarbamoyladenosine(37) in tRNA + (sulfur carrier)-H + 5'-deoxyadenosine + L-methionine + A + S-adenosyl-L-homocysteine + 2 H(+)</text>
        <dbReference type="Rhea" id="RHEA:37075"/>
        <dbReference type="Rhea" id="RHEA-COMP:10163"/>
        <dbReference type="Rhea" id="RHEA-COMP:11092"/>
        <dbReference type="Rhea" id="RHEA-COMP:14737"/>
        <dbReference type="Rhea" id="RHEA-COMP:14739"/>
        <dbReference type="ChEBI" id="CHEBI:13193"/>
        <dbReference type="ChEBI" id="CHEBI:15378"/>
        <dbReference type="ChEBI" id="CHEBI:17319"/>
        <dbReference type="ChEBI" id="CHEBI:17499"/>
        <dbReference type="ChEBI" id="CHEBI:29917"/>
        <dbReference type="ChEBI" id="CHEBI:57844"/>
        <dbReference type="ChEBI" id="CHEBI:57856"/>
        <dbReference type="ChEBI" id="CHEBI:59789"/>
        <dbReference type="ChEBI" id="CHEBI:64428"/>
        <dbReference type="ChEBI" id="CHEBI:74418"/>
        <dbReference type="ChEBI" id="CHEBI:74420"/>
        <dbReference type="EC" id="2.8.4.5"/>
    </reaction>
</comment>
<dbReference type="AlphaFoldDB" id="A0A7S4DHF9"/>
<keyword evidence="16" id="KW-1133">Transmembrane helix</keyword>
<dbReference type="PANTHER" id="PTHR11918">
    <property type="entry name" value="RADICAL SAM PROTEINS"/>
    <property type="match status" value="1"/>
</dbReference>
<accession>A0A7S4DHF9</accession>
<dbReference type="PANTHER" id="PTHR11918:SF45">
    <property type="entry name" value="THREONYLCARBAMOYLADENOSINE TRNA METHYLTHIOTRANSFERASE"/>
    <property type="match status" value="1"/>
</dbReference>
<dbReference type="GO" id="GO:0051539">
    <property type="term" value="F:4 iron, 4 sulfur cluster binding"/>
    <property type="evidence" value="ECO:0007669"/>
    <property type="project" value="UniProtKB-KW"/>
</dbReference>
<evidence type="ECO:0000256" key="14">
    <source>
        <dbReference type="ARBA" id="ARBA00051661"/>
    </source>
</evidence>
<dbReference type="SFLD" id="SFLDG01082">
    <property type="entry name" value="B12-binding_domain_containing"/>
    <property type="match status" value="1"/>
</dbReference>
<name>A0A7S4DHF9_9EUKA</name>
<dbReference type="Gene3D" id="3.80.30.20">
    <property type="entry name" value="tm_1862 like domain"/>
    <property type="match status" value="1"/>
</dbReference>
<dbReference type="InterPro" id="IPR005839">
    <property type="entry name" value="Methylthiotransferase"/>
</dbReference>
<dbReference type="InterPro" id="IPR007197">
    <property type="entry name" value="rSAM"/>
</dbReference>
<feature type="compositionally biased region" description="Basic and acidic residues" evidence="15">
    <location>
        <begin position="496"/>
        <end position="506"/>
    </location>
</feature>
<evidence type="ECO:0000259" key="19">
    <source>
        <dbReference type="PROSITE" id="PS51918"/>
    </source>
</evidence>
<dbReference type="Pfam" id="PF04055">
    <property type="entry name" value="Radical_SAM"/>
    <property type="match status" value="1"/>
</dbReference>
<feature type="region of interest" description="Disordered" evidence="15">
    <location>
        <begin position="478"/>
        <end position="506"/>
    </location>
</feature>
<dbReference type="PROSITE" id="PS50926">
    <property type="entry name" value="TRAM"/>
    <property type="match status" value="1"/>
</dbReference>
<keyword evidence="12" id="KW-0411">Iron-sulfur</keyword>
<evidence type="ECO:0000313" key="20">
    <source>
        <dbReference type="EMBL" id="CAE0649265.1"/>
    </source>
</evidence>
<evidence type="ECO:0000256" key="9">
    <source>
        <dbReference type="ARBA" id="ARBA00022694"/>
    </source>
</evidence>
<dbReference type="EC" id="2.8.4.5" evidence="4"/>
<dbReference type="InterPro" id="IPR006466">
    <property type="entry name" value="MiaB-like_arc_euk"/>
</dbReference>
<feature type="domain" description="Radical SAM core" evidence="19">
    <location>
        <begin position="181"/>
        <end position="412"/>
    </location>
</feature>
<dbReference type="InterPro" id="IPR002792">
    <property type="entry name" value="TRAM_dom"/>
</dbReference>
<dbReference type="CDD" id="cd01335">
    <property type="entry name" value="Radical_SAM"/>
    <property type="match status" value="1"/>
</dbReference>
<proteinExistence type="inferred from homology"/>
<dbReference type="PROSITE" id="PS01278">
    <property type="entry name" value="MTTASE_RADICAL"/>
    <property type="match status" value="1"/>
</dbReference>
<dbReference type="GO" id="GO:0046872">
    <property type="term" value="F:metal ion binding"/>
    <property type="evidence" value="ECO:0007669"/>
    <property type="project" value="UniProtKB-KW"/>
</dbReference>
<evidence type="ECO:0000256" key="6">
    <source>
        <dbReference type="ARBA" id="ARBA00022485"/>
    </source>
</evidence>
<dbReference type="NCBIfam" id="TIGR00089">
    <property type="entry name" value="MiaB/RimO family radical SAM methylthiotransferase"/>
    <property type="match status" value="1"/>
</dbReference>
<dbReference type="InterPro" id="IPR023404">
    <property type="entry name" value="rSAM_horseshoe"/>
</dbReference>
<organism evidence="20">
    <name type="scientific">Lotharella globosa</name>
    <dbReference type="NCBI Taxonomy" id="91324"/>
    <lineage>
        <taxon>Eukaryota</taxon>
        <taxon>Sar</taxon>
        <taxon>Rhizaria</taxon>
        <taxon>Cercozoa</taxon>
        <taxon>Chlorarachniophyceae</taxon>
        <taxon>Lotharella</taxon>
    </lineage>
</organism>
<dbReference type="NCBIfam" id="TIGR01578">
    <property type="entry name" value="MiaB-like-B"/>
    <property type="match status" value="1"/>
</dbReference>
<dbReference type="EMBL" id="HBIV01005022">
    <property type="protein sequence ID" value="CAE0649265.1"/>
    <property type="molecule type" value="Transcribed_RNA"/>
</dbReference>
<dbReference type="PROSITE" id="PS51918">
    <property type="entry name" value="RADICAL_SAM"/>
    <property type="match status" value="1"/>
</dbReference>
<comment type="similarity">
    <text evidence="3">Belongs to the methylthiotransferase family. CDKAL1 subfamily.</text>
</comment>
<evidence type="ECO:0000256" key="4">
    <source>
        <dbReference type="ARBA" id="ARBA00013273"/>
    </source>
</evidence>
<keyword evidence="16" id="KW-0812">Transmembrane</keyword>
<keyword evidence="6" id="KW-0004">4Fe-4S</keyword>
<evidence type="ECO:0000259" key="18">
    <source>
        <dbReference type="PROSITE" id="PS51449"/>
    </source>
</evidence>
<comment type="function">
    <text evidence="2">Catalyzes the methylthiolation of N6-threonylcarbamoyladenosine (t(6)A), leading to the formation of 2-methylthio-N6-threonylcarbamoyladenosine (ms(2)t(6)A) at position 37 in tRNAs that read codons beginning with adenine.</text>
</comment>
<keyword evidence="8" id="KW-0949">S-adenosyl-L-methionine</keyword>
<keyword evidence="16" id="KW-0472">Membrane</keyword>
<dbReference type="FunFam" id="3.40.50.12160:FF:000009">
    <property type="entry name" value="threonylcarbamoyladenosine tRNA methylthiotransferase"/>
    <property type="match status" value="1"/>
</dbReference>
<dbReference type="GO" id="GO:0035598">
    <property type="term" value="F:tRNA (N(6)-L-threonylcarbamoyladenosine(37)-C(2))-methylthiotransferase activity"/>
    <property type="evidence" value="ECO:0007669"/>
    <property type="project" value="UniProtKB-EC"/>
</dbReference>
<dbReference type="SUPFAM" id="SSF102114">
    <property type="entry name" value="Radical SAM enzymes"/>
    <property type="match status" value="1"/>
</dbReference>
<evidence type="ECO:0000256" key="8">
    <source>
        <dbReference type="ARBA" id="ARBA00022691"/>
    </source>
</evidence>
<evidence type="ECO:0000256" key="5">
    <source>
        <dbReference type="ARBA" id="ARBA00018810"/>
    </source>
</evidence>
<dbReference type="SMART" id="SM00729">
    <property type="entry name" value="Elp3"/>
    <property type="match status" value="1"/>
</dbReference>
<keyword evidence="10" id="KW-0479">Metal-binding</keyword>
<dbReference type="FunFam" id="3.80.30.20:FF:000002">
    <property type="entry name" value="threonylcarbamoyladenosine tRNA methylthiotransferase isoform X2"/>
    <property type="match status" value="1"/>
</dbReference>
<dbReference type="InterPro" id="IPR013848">
    <property type="entry name" value="Methylthiotransferase_N"/>
</dbReference>
<feature type="transmembrane region" description="Helical" evidence="16">
    <location>
        <begin position="546"/>
        <end position="563"/>
    </location>
</feature>
<evidence type="ECO:0000259" key="17">
    <source>
        <dbReference type="PROSITE" id="PS50926"/>
    </source>
</evidence>
<dbReference type="PROSITE" id="PS51449">
    <property type="entry name" value="MTTASE_N"/>
    <property type="match status" value="1"/>
</dbReference>
<dbReference type="InterPro" id="IPR020612">
    <property type="entry name" value="Methylthiotransferase_CS"/>
</dbReference>
<evidence type="ECO:0000256" key="12">
    <source>
        <dbReference type="ARBA" id="ARBA00023014"/>
    </source>
</evidence>
<evidence type="ECO:0000256" key="13">
    <source>
        <dbReference type="ARBA" id="ARBA00031213"/>
    </source>
</evidence>
<sequence>MDDIEDLGKQDVVQREHRDAVVPKNFRRRGEQEPRPTDGVIPGVQTVYVKTWGCSHNNSDGEFMAGQLATYGYKIIQEKEKADLWVLNSCTVKAPSQDVFVNAIKAGKDQKKPMVLCGCVPQGEPDHPVFEGTSLLGVNQIDRIVEVAEETLKGHSVRLLSKRPKNSKLGPQGTLNLPKIRKNPLIEIISINSGCLNQCTYCKTKHARGDLISYPPTEIVQRAKLAIREGVREIWLTSEDTGTYGRDIGYSLPRLMQDLIDVTPPGVMLKIGMSNPPYFMEYLEPMAKILRHPRVYSVLHVPVQAGSDSVLARMKRKYTCEDFCKVVDYLLENVPEMSIHTDIICGFPGETVDDWKKTLDLVRKYEFPALHISQFYPRPGTPAAKMKRVHTKEVKRRSREMTELFSSYETHSEKKGKVYQVLATEIAKDKKHYVAHNKSYDQILVPMREDLLGQTFEVKIVGTGKFHLFGEVLESTVNSGKNPAPLKKGVPSGINKDWKEPSPKWEEERKKLKRKLRKLTQSDRATFEEETQVREAGEDHQGPAKSLIIAVIVALIAALYIRITTAQAAADARL</sequence>
<keyword evidence="11" id="KW-0408">Iron</keyword>
<gene>
    <name evidence="20" type="ORF">LGLO00237_LOCUS3558</name>
</gene>
<evidence type="ECO:0000256" key="7">
    <source>
        <dbReference type="ARBA" id="ARBA00022679"/>
    </source>
</evidence>
<dbReference type="SFLD" id="SFLDS00029">
    <property type="entry name" value="Radical_SAM"/>
    <property type="match status" value="1"/>
</dbReference>
<evidence type="ECO:0000256" key="15">
    <source>
        <dbReference type="SAM" id="MobiDB-lite"/>
    </source>
</evidence>
<dbReference type="Gene3D" id="3.40.50.12160">
    <property type="entry name" value="Methylthiotransferase, N-terminal domain"/>
    <property type="match status" value="1"/>
</dbReference>
<evidence type="ECO:0000256" key="16">
    <source>
        <dbReference type="SAM" id="Phobius"/>
    </source>
</evidence>
<protein>
    <recommendedName>
        <fullName evidence="5">Threonylcarbamoyladenosine tRNA methylthiotransferase</fullName>
        <ecNumber evidence="4">2.8.4.5</ecNumber>
    </recommendedName>
    <alternativeName>
        <fullName evidence="13">tRNA-t(6)A37 methylthiotransferase</fullName>
    </alternativeName>
</protein>
<evidence type="ECO:0000256" key="1">
    <source>
        <dbReference type="ARBA" id="ARBA00001966"/>
    </source>
</evidence>
<dbReference type="InterPro" id="IPR058240">
    <property type="entry name" value="rSAM_sf"/>
</dbReference>
<comment type="cofactor">
    <cofactor evidence="1">
        <name>[4Fe-4S] cluster</name>
        <dbReference type="ChEBI" id="CHEBI:49883"/>
    </cofactor>
</comment>
<evidence type="ECO:0000256" key="2">
    <source>
        <dbReference type="ARBA" id="ARBA00002399"/>
    </source>
</evidence>
<feature type="domain" description="MTTase N-terminal" evidence="18">
    <location>
        <begin position="45"/>
        <end position="153"/>
    </location>
</feature>
<dbReference type="InterPro" id="IPR038135">
    <property type="entry name" value="Methylthiotransferase_N_sf"/>
</dbReference>
<dbReference type="Pfam" id="PF00919">
    <property type="entry name" value="UPF0004"/>
    <property type="match status" value="1"/>
</dbReference>
<feature type="domain" description="TRAM" evidence="17">
    <location>
        <begin position="412"/>
        <end position="474"/>
    </location>
</feature>
<evidence type="ECO:0000256" key="11">
    <source>
        <dbReference type="ARBA" id="ARBA00023004"/>
    </source>
</evidence>
<keyword evidence="7" id="KW-0808">Transferase</keyword>